<comment type="caution">
    <text evidence="4">The sequence shown here is derived from an EMBL/GenBank/DDBJ whole genome shotgun (WGS) entry which is preliminary data.</text>
</comment>
<sequence>IRTVYSFVGEKRTLDNYSAALDDLVKLGVKQGLAKAWCGVLNFWSGMLNMKALSILQELYWREMIIE</sequence>
<evidence type="ECO:0000256" key="1">
    <source>
        <dbReference type="ARBA" id="ARBA00022692"/>
    </source>
</evidence>
<reference evidence="4 5" key="1">
    <citation type="journal article" date="2021" name="Nat. Plants">
        <title>The Taxus genome provides insights into paclitaxel biosynthesis.</title>
        <authorList>
            <person name="Xiong X."/>
            <person name="Gou J."/>
            <person name="Liao Q."/>
            <person name="Li Y."/>
            <person name="Zhou Q."/>
            <person name="Bi G."/>
            <person name="Li C."/>
            <person name="Du R."/>
            <person name="Wang X."/>
            <person name="Sun T."/>
            <person name="Guo L."/>
            <person name="Liang H."/>
            <person name="Lu P."/>
            <person name="Wu Y."/>
            <person name="Zhang Z."/>
            <person name="Ro D.K."/>
            <person name="Shang Y."/>
            <person name="Huang S."/>
            <person name="Yan J."/>
        </authorList>
    </citation>
    <scope>NUCLEOTIDE SEQUENCE [LARGE SCALE GENOMIC DNA]</scope>
    <source>
        <strain evidence="4">Ta-2019</strain>
    </source>
</reference>
<keyword evidence="2" id="KW-1133">Transmembrane helix</keyword>
<evidence type="ECO:0000313" key="5">
    <source>
        <dbReference type="Proteomes" id="UP000824469"/>
    </source>
</evidence>
<dbReference type="SUPFAM" id="SSF90123">
    <property type="entry name" value="ABC transporter transmembrane region"/>
    <property type="match status" value="1"/>
</dbReference>
<keyword evidence="3" id="KW-0472">Membrane</keyword>
<keyword evidence="5" id="KW-1185">Reference proteome</keyword>
<dbReference type="GO" id="GO:0016020">
    <property type="term" value="C:membrane"/>
    <property type="evidence" value="ECO:0007669"/>
    <property type="project" value="InterPro"/>
</dbReference>
<keyword evidence="1" id="KW-0812">Transmembrane</keyword>
<dbReference type="AlphaFoldDB" id="A0AA38C5A1"/>
<dbReference type="Gene3D" id="1.20.1560.10">
    <property type="entry name" value="ABC transporter type 1, transmembrane domain"/>
    <property type="match status" value="1"/>
</dbReference>
<dbReference type="InterPro" id="IPR036640">
    <property type="entry name" value="ABC1_TM_sf"/>
</dbReference>
<feature type="non-terminal residue" evidence="4">
    <location>
        <position position="1"/>
    </location>
</feature>
<dbReference type="EMBL" id="JAHRHJ020003813">
    <property type="protein sequence ID" value="KAH9290464.1"/>
    <property type="molecule type" value="Genomic_DNA"/>
</dbReference>
<accession>A0AA38C5A1</accession>
<gene>
    <name evidence="4" type="ORF">KI387_034581</name>
</gene>
<organism evidence="4 5">
    <name type="scientific">Taxus chinensis</name>
    <name type="common">Chinese yew</name>
    <name type="synonym">Taxus wallichiana var. chinensis</name>
    <dbReference type="NCBI Taxonomy" id="29808"/>
    <lineage>
        <taxon>Eukaryota</taxon>
        <taxon>Viridiplantae</taxon>
        <taxon>Streptophyta</taxon>
        <taxon>Embryophyta</taxon>
        <taxon>Tracheophyta</taxon>
        <taxon>Spermatophyta</taxon>
        <taxon>Pinopsida</taxon>
        <taxon>Pinidae</taxon>
        <taxon>Conifers II</taxon>
        <taxon>Cupressales</taxon>
        <taxon>Taxaceae</taxon>
        <taxon>Taxus</taxon>
    </lineage>
</organism>
<feature type="non-terminal residue" evidence="4">
    <location>
        <position position="67"/>
    </location>
</feature>
<name>A0AA38C5A1_TAXCH</name>
<dbReference type="GO" id="GO:0005524">
    <property type="term" value="F:ATP binding"/>
    <property type="evidence" value="ECO:0007669"/>
    <property type="project" value="InterPro"/>
</dbReference>
<protein>
    <submittedName>
        <fullName evidence="4">Uncharacterized protein</fullName>
    </submittedName>
</protein>
<evidence type="ECO:0000256" key="3">
    <source>
        <dbReference type="ARBA" id="ARBA00023136"/>
    </source>
</evidence>
<proteinExistence type="predicted"/>
<evidence type="ECO:0000256" key="2">
    <source>
        <dbReference type="ARBA" id="ARBA00022989"/>
    </source>
</evidence>
<dbReference type="Proteomes" id="UP000824469">
    <property type="component" value="Unassembled WGS sequence"/>
</dbReference>
<evidence type="ECO:0000313" key="4">
    <source>
        <dbReference type="EMBL" id="KAH9290464.1"/>
    </source>
</evidence>